<sequence length="270" mass="30683">MIVDNSHAELQELLMQANNPITVNEVATQLKQEERLRIIMEHAYNHAVARGIESKMNEVRQAVALNERQFDAIYNFQPLMIQSKIVPPVITESRDIIQNPDSLTIKTTGAVYKIDQQARFATLPPNWRTYLTFPEDRYKVGTNETISGDLAPKNRLEREKVKKEIIRGFKDGQAQGVDIFQYAFNKLNRDYTGMIKFHEFVMAGKLTMPAFASQTLAVASTGNSLSLDQNLLTITQLPSFNSNIDTWKSWITPIKAKPGEVQIRVNKAED</sequence>
<dbReference type="GO" id="GO:0005509">
    <property type="term" value="F:calcium ion binding"/>
    <property type="evidence" value="ECO:0007669"/>
    <property type="project" value="InterPro"/>
</dbReference>
<reference evidence="2 3" key="1">
    <citation type="submission" date="2019-09" db="EMBL/GenBank/DDBJ databases">
        <title>Non-baumannii Acinetobacter spp. carrying blaNDM-1 isolated in China.</title>
        <authorList>
            <person name="Cui C."/>
            <person name="Chen C."/>
            <person name="Sun J."/>
            <person name="Liu Y."/>
        </authorList>
    </citation>
    <scope>NUCLEOTIDE SEQUENCE [LARGE SCALE GENOMIC DNA]</scope>
    <source>
        <strain evidence="2 3">B18</strain>
        <plasmid evidence="3">pb18-4</plasmid>
    </source>
</reference>
<dbReference type="Proteomes" id="UP000503440">
    <property type="component" value="Plasmid pB18-4"/>
</dbReference>
<dbReference type="InterPro" id="IPR031618">
    <property type="entry name" value="T4SS_TraI"/>
</dbReference>
<feature type="domain" description="EF-hand" evidence="1">
    <location>
        <begin position="175"/>
        <end position="210"/>
    </location>
</feature>
<dbReference type="AlphaFoldDB" id="A0A6C0Y7P3"/>
<evidence type="ECO:0000313" key="2">
    <source>
        <dbReference type="EMBL" id="QIC72156.1"/>
    </source>
</evidence>
<evidence type="ECO:0000313" key="3">
    <source>
        <dbReference type="Proteomes" id="UP000503440"/>
    </source>
</evidence>
<geneLocation type="plasmid" evidence="3">
    <name>pb18-4</name>
</geneLocation>
<evidence type="ECO:0000259" key="1">
    <source>
        <dbReference type="PROSITE" id="PS50222"/>
    </source>
</evidence>
<proteinExistence type="predicted"/>
<dbReference type="EMBL" id="CP044459">
    <property type="protein sequence ID" value="QIC72156.1"/>
    <property type="molecule type" value="Genomic_DNA"/>
</dbReference>
<dbReference type="Pfam" id="PF16932">
    <property type="entry name" value="T4SS_TraI"/>
    <property type="match status" value="1"/>
</dbReference>
<dbReference type="RefSeq" id="WP_163146715.1">
    <property type="nucleotide sequence ID" value="NZ_CP044459.1"/>
</dbReference>
<protein>
    <recommendedName>
        <fullName evidence="1">EF-hand domain-containing protein</fullName>
    </recommendedName>
</protein>
<name>A0A6C0Y7P3_9GAMM</name>
<dbReference type="InterPro" id="IPR002048">
    <property type="entry name" value="EF_hand_dom"/>
</dbReference>
<accession>A0A6C0Y7P3</accession>
<keyword evidence="2" id="KW-0614">Plasmid</keyword>
<gene>
    <name evidence="2" type="ORF">FSC09_17505</name>
</gene>
<dbReference type="PROSITE" id="PS50222">
    <property type="entry name" value="EF_HAND_2"/>
    <property type="match status" value="1"/>
</dbReference>
<organism evidence="2 3">
    <name type="scientific">Acinetobacter indicus</name>
    <dbReference type="NCBI Taxonomy" id="756892"/>
    <lineage>
        <taxon>Bacteria</taxon>
        <taxon>Pseudomonadati</taxon>
        <taxon>Pseudomonadota</taxon>
        <taxon>Gammaproteobacteria</taxon>
        <taxon>Moraxellales</taxon>
        <taxon>Moraxellaceae</taxon>
        <taxon>Acinetobacter</taxon>
    </lineage>
</organism>